<evidence type="ECO:0000313" key="3">
    <source>
        <dbReference type="Proteomes" id="UP001154114"/>
    </source>
</evidence>
<accession>A0A9N8L5K5</accession>
<dbReference type="Proteomes" id="UP001154114">
    <property type="component" value="Chromosome 17"/>
</dbReference>
<dbReference type="EMBL" id="LR824020">
    <property type="protein sequence ID" value="CAD0202572.1"/>
    <property type="molecule type" value="Genomic_DNA"/>
</dbReference>
<organism evidence="2 3">
    <name type="scientific">Chrysodeixis includens</name>
    <name type="common">Soybean looper</name>
    <name type="synonym">Pseudoplusia includens</name>
    <dbReference type="NCBI Taxonomy" id="689277"/>
    <lineage>
        <taxon>Eukaryota</taxon>
        <taxon>Metazoa</taxon>
        <taxon>Ecdysozoa</taxon>
        <taxon>Arthropoda</taxon>
        <taxon>Hexapoda</taxon>
        <taxon>Insecta</taxon>
        <taxon>Pterygota</taxon>
        <taxon>Neoptera</taxon>
        <taxon>Endopterygota</taxon>
        <taxon>Lepidoptera</taxon>
        <taxon>Glossata</taxon>
        <taxon>Ditrysia</taxon>
        <taxon>Noctuoidea</taxon>
        <taxon>Noctuidae</taxon>
        <taxon>Plusiinae</taxon>
        <taxon>Chrysodeixis</taxon>
    </lineage>
</organism>
<name>A0A9N8L5K5_CHRIL</name>
<sequence>MEGVLSLRAEAARALRLALLCLGRRRPTLVFISAIFTDSWLSSELRRDSTDTWRRLMLICESCELRRSGVELSEWCVCVGRTSASRRRTKRGSVAAHDDDSSPLSCFASSG</sequence>
<proteinExistence type="predicted"/>
<dbReference type="OrthoDB" id="10458889at2759"/>
<evidence type="ECO:0000313" key="2">
    <source>
        <dbReference type="EMBL" id="CAD0202572.1"/>
    </source>
</evidence>
<keyword evidence="3" id="KW-1185">Reference proteome</keyword>
<dbReference type="AlphaFoldDB" id="A0A9N8L5K5"/>
<reference evidence="2" key="1">
    <citation type="submission" date="2021-12" db="EMBL/GenBank/DDBJ databases">
        <authorList>
            <person name="King R."/>
        </authorList>
    </citation>
    <scope>NUCLEOTIDE SEQUENCE</scope>
</reference>
<feature type="compositionally biased region" description="Polar residues" evidence="1">
    <location>
        <begin position="102"/>
        <end position="111"/>
    </location>
</feature>
<gene>
    <name evidence="2" type="ORF">CINC_LOCUS4235</name>
</gene>
<feature type="region of interest" description="Disordered" evidence="1">
    <location>
        <begin position="82"/>
        <end position="111"/>
    </location>
</feature>
<protein>
    <submittedName>
        <fullName evidence="2">Uncharacterized protein</fullName>
    </submittedName>
</protein>
<evidence type="ECO:0000256" key="1">
    <source>
        <dbReference type="SAM" id="MobiDB-lite"/>
    </source>
</evidence>